<keyword evidence="1" id="KW-0479">Metal-binding</keyword>
<evidence type="ECO:0000256" key="1">
    <source>
        <dbReference type="ARBA" id="ARBA00022723"/>
    </source>
</evidence>
<reference evidence="9 10" key="1">
    <citation type="journal article" date="2018" name="MBio">
        <title>Comparative Genomics Reveals the Core Gene Toolbox for the Fungus-Insect Symbiosis.</title>
        <authorList>
            <person name="Wang Y."/>
            <person name="Stata M."/>
            <person name="Wang W."/>
            <person name="Stajich J.E."/>
            <person name="White M.M."/>
            <person name="Moncalvo J.M."/>
        </authorList>
    </citation>
    <scope>NUCLEOTIDE SEQUENCE [LARGE SCALE GENOMIC DNA]</scope>
    <source>
        <strain evidence="9 10">AUS-77-4</strain>
    </source>
</reference>
<keyword evidence="5" id="KW-0175">Coiled coil</keyword>
<dbReference type="OrthoDB" id="273556at2759"/>
<dbReference type="AlphaFoldDB" id="A0A2T9Y8C8"/>
<feature type="compositionally biased region" description="Polar residues" evidence="6">
    <location>
        <begin position="810"/>
        <end position="823"/>
    </location>
</feature>
<accession>A0A2T9Y8C8</accession>
<dbReference type="InterPro" id="IPR011422">
    <property type="entry name" value="BRAP2/ETP1_RRM"/>
</dbReference>
<dbReference type="GO" id="GO:0061630">
    <property type="term" value="F:ubiquitin protein ligase activity"/>
    <property type="evidence" value="ECO:0007669"/>
    <property type="project" value="TreeGrafter"/>
</dbReference>
<keyword evidence="2 4" id="KW-0863">Zinc-finger</keyword>
<feature type="compositionally biased region" description="Basic residues" evidence="6">
    <location>
        <begin position="1114"/>
        <end position="1124"/>
    </location>
</feature>
<dbReference type="CDD" id="cd16457">
    <property type="entry name" value="RING-H2_BRAP2"/>
    <property type="match status" value="1"/>
</dbReference>
<name>A0A2T9Y8C8_9FUNG</name>
<evidence type="ECO:0000256" key="6">
    <source>
        <dbReference type="SAM" id="MobiDB-lite"/>
    </source>
</evidence>
<organism evidence="9 10">
    <name type="scientific">Furculomyces boomerangus</name>
    <dbReference type="NCBI Taxonomy" id="61424"/>
    <lineage>
        <taxon>Eukaryota</taxon>
        <taxon>Fungi</taxon>
        <taxon>Fungi incertae sedis</taxon>
        <taxon>Zoopagomycota</taxon>
        <taxon>Kickxellomycotina</taxon>
        <taxon>Harpellomycetes</taxon>
        <taxon>Harpellales</taxon>
        <taxon>Harpellaceae</taxon>
        <taxon>Furculomyces</taxon>
    </lineage>
</organism>
<evidence type="ECO:0000256" key="4">
    <source>
        <dbReference type="PROSITE-ProRule" id="PRU00502"/>
    </source>
</evidence>
<dbReference type="GO" id="GO:0005737">
    <property type="term" value="C:cytoplasm"/>
    <property type="evidence" value="ECO:0007669"/>
    <property type="project" value="TreeGrafter"/>
</dbReference>
<gene>
    <name evidence="9" type="ORF">BB559_005509</name>
</gene>
<feature type="domain" description="UBP-type" evidence="8">
    <location>
        <begin position="666"/>
        <end position="767"/>
    </location>
</feature>
<evidence type="ECO:0000313" key="10">
    <source>
        <dbReference type="Proteomes" id="UP000245699"/>
    </source>
</evidence>
<evidence type="ECO:0000259" key="7">
    <source>
        <dbReference type="PROSITE" id="PS50089"/>
    </source>
</evidence>
<keyword evidence="3" id="KW-0862">Zinc</keyword>
<keyword evidence="10" id="KW-1185">Reference proteome</keyword>
<dbReference type="STRING" id="61424.A0A2T9Y8C8"/>
<dbReference type="InterPro" id="IPR001607">
    <property type="entry name" value="Znf_UBP"/>
</dbReference>
<evidence type="ECO:0000259" key="8">
    <source>
        <dbReference type="PROSITE" id="PS50271"/>
    </source>
</evidence>
<sequence length="1124" mass="127631">MYYYHIYIETYRLDFSNPKENKPTTHPWYHKSLFENEWKLLSLKEYNRNKLSTSFQEKELLSNTKDNFGTSSKSQTYKNKNTEYKELYSGFEKTVLNLSNILPKNTIIDKDKSNLISLVKSFCGKYKDCRFSELSIESYNTQDLKALPEVEELETRFYKIAMSKKDNFEQPGLNKSSEDQDIHDESYEIGVSWEPRQKKTEYVSFDEESIVKNQSSHFHSTNTIGSSANSHIQKSSSYSEHLSSFTNSLTTTSFNTQEAFDYEHNQHQISGKDHEGNFKSKKKPIAVPLGIFEVSPSEKQEFPAGILHLYRGDLVAKPSSQPFSKGIDTDKIVGGIGTTKSKNKEERKISEKRNDGVIVPVEEGKTLAVLAVPAYMTPSDFVSFVGSFKHKISQFRVIRNSLPSNYMVILRFRERSDTKEFYEYYNQKTFSPLEPEICHVVYIKSITIASGALPVYQFPLFHDDLNLKYKQETEPVDSLSKNTTNKEINTSETSNVDSVNETQPAHNNDVAFSNDLFSTSLDINKFYESDTNPDLKFPNFSENTNLPVVAELPTCPVCLERMDTSISGLLTILCQHTFHCSCLAKWSDNSCPVCRHAQAGMFVDNDLFDETVPSFDTFGSNGNFTSKLTMKTNSNSFPDDNDNNGITSTSYNNENNRQIDQNLNSSLNSNINNIDDSGYNPLELTNQHTKCKECGYNKQLWVCLVCGNVGCGRYKFGHARSHFVESGHIYSMELDSQRVWDYVGDSYVHRLLLNRTDGKLVELSAPASESYSRENNNNRSRQNDFSEQNQLYDSQGNGINGTLAFDGDVENNNQHISNSGFNSHQHHSLNDYENDDRGGFGNRNSMDIDQNENGDSSTNRNSHTNSYSYSSFNQTFSGSEGISNSEFNNDTTQSKNAMKSNSREEQYGTYGRFNNSYPANITQIQGSSNLELVREKLAAVATEYEHTLKSQLEANTRDYETKILRLQNLCKEYLKKQYSASKQVGTLQQQLDLEKQMSSNLLTKVESLQKEKDALSNKVNDLQEQVRDLYMHFETLQRVETDKSFGEMVNTGTIKVGPAKKNSGANKSKSVQKNKPQKDSEVSNNDASTSSIKPFIESNLDSVTNTTIPPSPKSKQKPKNKKKK</sequence>
<dbReference type="Pfam" id="PF07576">
    <property type="entry name" value="BRAP2"/>
    <property type="match status" value="1"/>
</dbReference>
<feature type="compositionally biased region" description="Low complexity" evidence="6">
    <location>
        <begin position="768"/>
        <end position="780"/>
    </location>
</feature>
<dbReference type="PROSITE" id="PS50271">
    <property type="entry name" value="ZF_UBP"/>
    <property type="match status" value="1"/>
</dbReference>
<dbReference type="PANTHER" id="PTHR24007:SF7">
    <property type="entry name" value="BRCA1-ASSOCIATED PROTEIN"/>
    <property type="match status" value="1"/>
</dbReference>
<dbReference type="PROSITE" id="PS50089">
    <property type="entry name" value="ZF_RING_2"/>
    <property type="match status" value="1"/>
</dbReference>
<dbReference type="Pfam" id="PF13639">
    <property type="entry name" value="zf-RING_2"/>
    <property type="match status" value="1"/>
</dbReference>
<dbReference type="SUPFAM" id="SSF57850">
    <property type="entry name" value="RING/U-box"/>
    <property type="match status" value="2"/>
</dbReference>
<feature type="region of interest" description="Disordered" evidence="6">
    <location>
        <begin position="476"/>
        <end position="507"/>
    </location>
</feature>
<dbReference type="SMART" id="SM00184">
    <property type="entry name" value="RING"/>
    <property type="match status" value="1"/>
</dbReference>
<dbReference type="GO" id="GO:0008270">
    <property type="term" value="F:zinc ion binding"/>
    <property type="evidence" value="ECO:0007669"/>
    <property type="project" value="UniProtKB-KW"/>
</dbReference>
<evidence type="ECO:0000256" key="5">
    <source>
        <dbReference type="SAM" id="Coils"/>
    </source>
</evidence>
<feature type="compositionally biased region" description="Polar residues" evidence="6">
    <location>
        <begin position="842"/>
        <end position="900"/>
    </location>
</feature>
<feature type="region of interest" description="Disordered" evidence="6">
    <location>
        <begin position="633"/>
        <end position="652"/>
    </location>
</feature>
<evidence type="ECO:0000256" key="3">
    <source>
        <dbReference type="ARBA" id="ARBA00022833"/>
    </source>
</evidence>
<feature type="compositionally biased region" description="Polar residues" evidence="6">
    <location>
        <begin position="479"/>
        <end position="506"/>
    </location>
</feature>
<evidence type="ECO:0000256" key="2">
    <source>
        <dbReference type="ARBA" id="ARBA00022771"/>
    </source>
</evidence>
<protein>
    <recommendedName>
        <fullName evidence="11">RING-type domain-containing protein</fullName>
    </recommendedName>
</protein>
<proteinExistence type="predicted"/>
<dbReference type="PANTHER" id="PTHR24007">
    <property type="entry name" value="BRCA1-ASSOCIATED PROTEIN"/>
    <property type="match status" value="1"/>
</dbReference>
<feature type="region of interest" description="Disordered" evidence="6">
    <location>
        <begin position="766"/>
        <end position="910"/>
    </location>
</feature>
<dbReference type="InterPro" id="IPR001841">
    <property type="entry name" value="Znf_RING"/>
</dbReference>
<feature type="compositionally biased region" description="Polar residues" evidence="6">
    <location>
        <begin position="783"/>
        <end position="797"/>
    </location>
</feature>
<dbReference type="SMART" id="SM00290">
    <property type="entry name" value="ZnF_UBP"/>
    <property type="match status" value="1"/>
</dbReference>
<dbReference type="GO" id="GO:0016567">
    <property type="term" value="P:protein ubiquitination"/>
    <property type="evidence" value="ECO:0007669"/>
    <property type="project" value="TreeGrafter"/>
</dbReference>
<feature type="compositionally biased region" description="Low complexity" evidence="6">
    <location>
        <begin position="1059"/>
        <end position="1069"/>
    </location>
</feature>
<feature type="coiled-coil region" evidence="5">
    <location>
        <begin position="998"/>
        <end position="1032"/>
    </location>
</feature>
<dbReference type="InterPro" id="IPR013083">
    <property type="entry name" value="Znf_RING/FYVE/PHD"/>
</dbReference>
<evidence type="ECO:0000313" key="9">
    <source>
        <dbReference type="EMBL" id="PVU88575.1"/>
    </source>
</evidence>
<dbReference type="InterPro" id="IPR047243">
    <property type="entry name" value="RING-H2_BRAP2"/>
</dbReference>
<dbReference type="Gene3D" id="3.30.40.10">
    <property type="entry name" value="Zinc/RING finger domain, C3HC4 (zinc finger)"/>
    <property type="match status" value="2"/>
</dbReference>
<feature type="domain" description="RING-type" evidence="7">
    <location>
        <begin position="555"/>
        <end position="595"/>
    </location>
</feature>
<evidence type="ECO:0008006" key="11">
    <source>
        <dbReference type="Google" id="ProtNLM"/>
    </source>
</evidence>
<feature type="region of interest" description="Disordered" evidence="6">
    <location>
        <begin position="1054"/>
        <end position="1124"/>
    </location>
</feature>
<dbReference type="GO" id="GO:0007265">
    <property type="term" value="P:Ras protein signal transduction"/>
    <property type="evidence" value="ECO:0007669"/>
    <property type="project" value="TreeGrafter"/>
</dbReference>
<comment type="caution">
    <text evidence="9">The sequence shown here is derived from an EMBL/GenBank/DDBJ whole genome shotgun (WGS) entry which is preliminary data.</text>
</comment>
<feature type="compositionally biased region" description="Polar residues" evidence="6">
    <location>
        <begin position="1099"/>
        <end position="1108"/>
    </location>
</feature>
<dbReference type="Pfam" id="PF02148">
    <property type="entry name" value="zf-UBP"/>
    <property type="match status" value="1"/>
</dbReference>
<dbReference type="Proteomes" id="UP000245699">
    <property type="component" value="Unassembled WGS sequence"/>
</dbReference>
<feature type="compositionally biased region" description="Polar residues" evidence="6">
    <location>
        <begin position="1082"/>
        <end position="1092"/>
    </location>
</feature>
<dbReference type="EMBL" id="MBFT01000610">
    <property type="protein sequence ID" value="PVU88575.1"/>
    <property type="molecule type" value="Genomic_DNA"/>
</dbReference>